<dbReference type="Proteomes" id="UP001165269">
    <property type="component" value="Unassembled WGS sequence"/>
</dbReference>
<evidence type="ECO:0000313" key="2">
    <source>
        <dbReference type="Proteomes" id="UP001165269"/>
    </source>
</evidence>
<keyword evidence="2" id="KW-1185">Reference proteome</keyword>
<accession>A0ABS9XZ16</accession>
<reference evidence="1" key="1">
    <citation type="submission" date="2022-03" db="EMBL/GenBank/DDBJ databases">
        <title>Streptomyces 7R015 and 7R016 isolated from Barleria lupulina in Thailand.</title>
        <authorList>
            <person name="Kanchanasin P."/>
            <person name="Phongsopitanun W."/>
            <person name="Tanasupawat S."/>
        </authorList>
    </citation>
    <scope>NUCLEOTIDE SEQUENCE</scope>
    <source>
        <strain evidence="1">7R015</strain>
    </source>
</reference>
<organism evidence="1 2">
    <name type="scientific">Streptomyces cylindrosporus</name>
    <dbReference type="NCBI Taxonomy" id="2927583"/>
    <lineage>
        <taxon>Bacteria</taxon>
        <taxon>Bacillati</taxon>
        <taxon>Actinomycetota</taxon>
        <taxon>Actinomycetes</taxon>
        <taxon>Kitasatosporales</taxon>
        <taxon>Streptomycetaceae</taxon>
        <taxon>Streptomyces</taxon>
    </lineage>
</organism>
<evidence type="ECO:0000313" key="1">
    <source>
        <dbReference type="EMBL" id="MCI3269696.1"/>
    </source>
</evidence>
<dbReference type="RefSeq" id="WP_242759257.1">
    <property type="nucleotide sequence ID" value="NZ_JALDAY010000001.1"/>
</dbReference>
<gene>
    <name evidence="1" type="ORF">MQP27_01020</name>
</gene>
<dbReference type="EMBL" id="JALDAY010000001">
    <property type="protein sequence ID" value="MCI3269696.1"/>
    <property type="molecule type" value="Genomic_DNA"/>
</dbReference>
<comment type="caution">
    <text evidence="1">The sequence shown here is derived from an EMBL/GenBank/DDBJ whole genome shotgun (WGS) entry which is preliminary data.</text>
</comment>
<proteinExistence type="predicted"/>
<name>A0ABS9XZ16_9ACTN</name>
<evidence type="ECO:0008006" key="3">
    <source>
        <dbReference type="Google" id="ProtNLM"/>
    </source>
</evidence>
<sequence length="115" mass="13064">MERFERFEGFLDRNGLRNTFTHGDGGAAFEARMSALTFPPGIRPWNDADLASLTSRFGWMQTRIAELSLDNARLKRELKQTTTKPTPPATPTTSVYRRARKVVARPIRRALQSGR</sequence>
<protein>
    <recommendedName>
        <fullName evidence="3">Transposase</fullName>
    </recommendedName>
</protein>